<dbReference type="RefSeq" id="WP_201430194.1">
    <property type="nucleotide sequence ID" value="NZ_JAEQBW010000002.1"/>
</dbReference>
<dbReference type="Pfam" id="PF13573">
    <property type="entry name" value="SprB"/>
    <property type="match status" value="2"/>
</dbReference>
<keyword evidence="2" id="KW-0732">Signal</keyword>
<evidence type="ECO:0000256" key="1">
    <source>
        <dbReference type="SAM" id="MobiDB-lite"/>
    </source>
</evidence>
<organism evidence="3 4">
    <name type="scientific">Marivirga aurantiaca</name>
    <dbReference type="NCBI Taxonomy" id="2802615"/>
    <lineage>
        <taxon>Bacteria</taxon>
        <taxon>Pseudomonadati</taxon>
        <taxon>Bacteroidota</taxon>
        <taxon>Cytophagia</taxon>
        <taxon>Cytophagales</taxon>
        <taxon>Marivirgaceae</taxon>
        <taxon>Marivirga</taxon>
    </lineage>
</organism>
<feature type="chain" id="PRO_5037320485" evidence="2">
    <location>
        <begin position="22"/>
        <end position="3751"/>
    </location>
</feature>
<dbReference type="InterPro" id="IPR025667">
    <property type="entry name" value="SprB_repeat"/>
</dbReference>
<dbReference type="Pfam" id="PF13585">
    <property type="entry name" value="CHU_C"/>
    <property type="match status" value="1"/>
</dbReference>
<dbReference type="Proteomes" id="UP000611723">
    <property type="component" value="Unassembled WGS sequence"/>
</dbReference>
<dbReference type="Gene3D" id="2.60.40.740">
    <property type="match status" value="1"/>
</dbReference>
<feature type="region of interest" description="Disordered" evidence="1">
    <location>
        <begin position="3546"/>
        <end position="3568"/>
    </location>
</feature>
<keyword evidence="4" id="KW-1185">Reference proteome</keyword>
<evidence type="ECO:0000313" key="3">
    <source>
        <dbReference type="EMBL" id="MBK6264502.1"/>
    </source>
</evidence>
<reference evidence="3" key="1">
    <citation type="submission" date="2021-01" db="EMBL/GenBank/DDBJ databases">
        <title>Marivirga aurantiaca sp. nov., isolated from intertidal surface sediments.</title>
        <authorList>
            <person name="Zhang M."/>
        </authorList>
    </citation>
    <scope>NUCLEOTIDE SEQUENCE</scope>
    <source>
        <strain evidence="3">S37H4</strain>
    </source>
</reference>
<proteinExistence type="predicted"/>
<comment type="caution">
    <text evidence="3">The sequence shown here is derived from an EMBL/GenBank/DDBJ whole genome shotgun (WGS) entry which is preliminary data.</text>
</comment>
<dbReference type="Gene3D" id="2.60.40.10">
    <property type="entry name" value="Immunoglobulins"/>
    <property type="match status" value="3"/>
</dbReference>
<accession>A0A934WX35</accession>
<dbReference type="InterPro" id="IPR006626">
    <property type="entry name" value="PbH1"/>
</dbReference>
<dbReference type="InterPro" id="IPR013783">
    <property type="entry name" value="Ig-like_fold"/>
</dbReference>
<evidence type="ECO:0000313" key="4">
    <source>
        <dbReference type="Proteomes" id="UP000611723"/>
    </source>
</evidence>
<gene>
    <name evidence="3" type="ORF">JKA74_05585</name>
</gene>
<dbReference type="SMART" id="SM00710">
    <property type="entry name" value="PbH1"/>
    <property type="match status" value="32"/>
</dbReference>
<sequence length="3751" mass="385569">MKKHLQLFVFISFFCFSFEHARAQCPTVAGTTITTCDNSAGGTITIVFTDGDQTNQSGYILYDVSGGTPTAVSDPFGSVSKTYDAGTQTLIYGNIPDGTYLAGRSGCPTLGGFGIVIDQSNELIASVNSVTDDCDNLGSGTIDIDVVGGTTPYSFLWSNGDITQNVTGLSSGTYDVTVTDDNNCTFELTGIVVGVGPNAGVFVGVNGEVCTSNTSFDLTTLLDGSQDAGGSWADTDGSGALITGNTVDFTGVTAGTYDFTYTVTGSGSCADDNEIVTVEVIEAANAGVYVGTAGEACSSDIAFDLTTLLDGSQDAGGSWADTDGSGALITGNTVDFTGVVAGTYDFTYTVTGTAPCGDDSEVVTVNVSEEANAGVFVGVNGEVCTSNTSFDLTTLLDGSQDAGGSWADTDGSGALITGNTVDFTGVTAGTYDFTYTVTGSGSCADDNEIVTVEVIEAANAGVYVGTAGEACSSDIAFDLTTLLDGSQDAGGSWADTDGSGALITGNTVDFTGVVAGTYDFTYTVTGTAPCGDDSEVVTVNVSEEANAGVFVGVNGEVCTSNISFDLTTLLDGSQDAGGSWADTDGSGALITGNTVDFTGVTAGIYDFTYTVTGSGSCADDTEIVTVEVIEAANAGVYVGTEGEACSSDIAFDLTTLLDGSQDAGGSWADTDGSGALITGNTVDFTGVVAGTYDFTYTVTGTAPCGDDSEVVTVNVSEEANAGVFIGVNGEVCTSNISFDLTTLLDGSQDAGGSWADTDGSGALITGNTVDFTGVTAGTYDFTYTVTGSGSCADDNEIVTVEVIEAANAGVYIGTAGEACSSDIAFDLTTLLDGSQDAGGSWADTDGSGALITGNTVDFTGVVAGTYDFTYTVTGTAPCGDDSEVVTVNVSEEANAGVFVGVNGEVCTSNISFDLTTLLDGSQDAGGSWADTDGSGALITGNTVDFTGVTAGTYDFTYTVTGSGSCADDNEIVTVEVIEAANAGVYVGTAGEACSSDIAFDLTTLLDGSQDAGGSWADTDGSGALITGNTVDFTGVVAGTYDFTYTVTGTAPCGDDSEVVTVNVSEEANAGVFIGVNGEVCTSNISFDLTTLLDGSQDAGGSWADTDGSGALITGNTVDFTGVTAGTYDFTYTVTGSGSCADDNEIVTVEVIEAANAGVYVGTAGEACSSDIAFDLTTLLDGSQDAGGSWADTDGSGALITGNTVDFTGVVAGTYDFTYTVTGTAPCGDDSEIVTVNVSEEANAGVFVGVNGEVCTSNTSFDLTTLLDGSQDAGGSWADTDGSGALITGNTVDFTGVTAGTYDFTYTVTGSGSCADDNEIVTVEVIEAANAGVYVGTEGEACSSDIAFDLTTLLDGSQDAGGSWADTDGSGALITGNTVDFTGVVAGTYDFTYTVTGTAPCGDDSEVVTVNVSEEANAGVFVGVNGEVCTSNTSFDLTTLLDGSQDAGGSWADTDGSGALITGNTVDFTGVTAGIYDFTYTVTGSGSCADDNEIVTVEVIEAANAGVFVGVNGEACSSDIAFDLTTLLDGSQDAGGSWADTDGSGALITGNTVDFTGIVAGTYDFTYTVTGTAPCGDDSEVVTVNVSEEANAGVFVGVNGEVCTSNTSFDLTTLLDGSQDAGGSWADTDGSGALITGNTVDFTGVTAGTYDFTYTVTGSGSCADDNEIVTVEVIEAANAGVFVGVNGEACSSDIAFDLTTLLDGSQDAGGSWADTDGSGALITGNTVDFTGVVAGTYDFTYTVTGTAPCGDDSEVVTVNVSEEANAGVFVGVNGEVCTSNTSFDLSTLLDGSQDTGGSWADTDGSGALITGNTVDFTGVTAGTYDFTYTVTGPGSCADDSEIVTVLVNSISATATVTNTTGCGVPDGEIDLTPVSSSGGDTFNFSWSGPNGFSAATEDISALEGGTYTVTVTSVNTGCEVIESFNVIDPVPFTINVVSVGNQTECAIDNGSISIEVVGGTGPFNYYITDDATPANEIAGTRSDNDASVTYSFGALAPGNYNVVVEDGACVLSEAFTVDPVDAISATLANITPADCNGGTNGSIEIDIVPVGNTYTVVVEDVDGIISTTNLTDADLTFTASGLEQGDYTITITDDATNCEVVINETVNENATYSIDNFTVTNIATCGGSEGEILLDISGLSGGETYAWTGPGTFSAATQDLTGLTEAGNYEVTIVDNGCTVVEDFTITAPTPPVANAGSDDTICEDNTTLAANAPQGDEAGLWTVISQPAAATASITADTDPNTTITGLTEVGEYEFVWTLEDAVTLCSTPDTVVITVKTITVADAGTAQQVCGTTATLAANTVATDETGTWTVISGSGSFTDENDPATEVTGLSAGDNIFEWTITDDNNICNPTSSTVTITVTPLPTANAGDDEEFCDITTIDLSTLTTPPSAENGTILWTTSSTDGSFDDNTLETPVYTFGTDDFTNGTVTLTMEVTGEDACSAEVVSDDVVITIGSKPTIETIADAAMCYVDENSTFDVSATVSNEASILWTTTGTGAFDNDAAASTFYTPSVADSTAGTVDLTITAEGIGVCADSVFTFTLTINSLNIDAVVTQPAVCGEEGTIELDILRGSADLVEWTDINDNPITVADPLLFSATAGTYKVFVNDNTTNCQFEETFILVDPAGFTVGGTVTDQSECDVENGSIDVTLTPASTTATFLWTGPGIDASIEANEDQANLAPGNYSVAVTDNGCTVTGNFTVNPVEQINAIVENSTLATCGDADGVISVDVTQVASNSYDVILNDSDDVLVEEFTAQDGTTNPILFSGLAQGSYTIIVKDNVTNCEVSFTQLVNEDAAFSIVDSDVTDIVNCGEPEGAVTLDISGLSGSETYAWTGPGTFSATTKDITGLTLAGDYQVTIEDAGCTVVQNFTITQPAECDFVCEDFKVNPITEAASCFGVEDGQIFVLLSNVSASDSLTIHVKEAALGNDAYVAYRVENIGKGLIVEVDDLFQAGQYKLFVFDDAISCSTDTLTVNIGTKFNITANVDIEQPTCTVSTGNISVSLNGTSDPFTFELYDEADMSTVIASNSTGDFNDLVEGEYVIRFINDTNGCTLPDQQVSVENTSVVSSDAVDISIQQPNCGNNLGVISVSLNDLPSTYEFILIDSDGAEVARNTTGIFNAVPVGVYVVQFVNTVDPNACEISDKGATIQDTGSFTAVASDKEDVVCFGDNTGSVVITLEGIPSGFYSVDNGNIWEEFTSGNRITGLEAVNNILVSDEPGTSDCELSVAVNITNLSQQIQLNGSITLVTEASCTSSELNGEIQVPEVTGGVAPYIYFVDNQEVALSDDRIISGLSRNVTNLIIIDNVGCIQSFEIGSIVSPNEVRVELSEINPDNNCISEPEGIQVVIDQNTIDNVTGPYNLILNKVDETETTEFTLDINVNGSNTFIVGPGQSLDFDFEKGARYRWTVRSVTNEQACSADNFITINGGAIIPDFVLEGVDVDCFGESGSIIVNNILADETIPLMVELYLGNDANPAEVFTLDAIPQSKRFIIGLNNFGKVSRGDYIVRLVQEPPNCGNQRINSESQAVFIDAPTNELQVELVPEPNLPPGVERSREEMNPMPTTRPDIANGAISIRLVSTTSATSYSARIFLLEPLGGNNTSAYDIPTEAREFNSSQTLTFDNLLPGVYEIEYYDSFGCGLTGNRLVFGVDGTSNLLVDFDRRPFVPNVFTPNGDGKNDFFEILNLPDDGAELVISNRDGAIVYRNNSYRPSNLWDGGDQPDGIYFYQLTVDKQVQNGWVEILRGKQRK</sequence>
<dbReference type="EMBL" id="JAEQBW010000002">
    <property type="protein sequence ID" value="MBK6264502.1"/>
    <property type="molecule type" value="Genomic_DNA"/>
</dbReference>
<feature type="signal peptide" evidence="2">
    <location>
        <begin position="1"/>
        <end position="21"/>
    </location>
</feature>
<protein>
    <submittedName>
        <fullName evidence="3">Gliding motility-associated C-terminal domain-containing protein</fullName>
    </submittedName>
</protein>
<evidence type="ECO:0000256" key="2">
    <source>
        <dbReference type="SAM" id="SignalP"/>
    </source>
</evidence>
<name>A0A934WX35_9BACT</name>